<comment type="caution">
    <text evidence="2">The sequence shown here is derived from an EMBL/GenBank/DDBJ whole genome shotgun (WGS) entry which is preliminary data.</text>
</comment>
<dbReference type="PANTHER" id="PTHR34595:SF7">
    <property type="entry name" value="SLL1039 PROTEIN"/>
    <property type="match status" value="1"/>
</dbReference>
<dbReference type="InterPro" id="IPR007296">
    <property type="entry name" value="DUF403"/>
</dbReference>
<name>A0A4V2ZS73_9BACL</name>
<feature type="domain" description="DUF403" evidence="1">
    <location>
        <begin position="1"/>
        <end position="312"/>
    </location>
</feature>
<keyword evidence="3" id="KW-1185">Reference proteome</keyword>
<dbReference type="AlphaFoldDB" id="A0A4V2ZS73"/>
<reference evidence="2 3" key="1">
    <citation type="submission" date="2019-03" db="EMBL/GenBank/DDBJ databases">
        <title>This is whole genome sequence of Paenibacillus sp MS74 strain.</title>
        <authorList>
            <person name="Trinh H.N."/>
        </authorList>
    </citation>
    <scope>NUCLEOTIDE SEQUENCE [LARGE SCALE GENOMIC DNA]</scope>
    <source>
        <strain evidence="2 3">MS74</strain>
    </source>
</reference>
<dbReference type="Proteomes" id="UP000295636">
    <property type="component" value="Unassembled WGS sequence"/>
</dbReference>
<dbReference type="OrthoDB" id="9803532at2"/>
<sequence length="319" mass="36637">MLNRNAEALFWLGRYVERAENHARLIDVHYHIQQEADFLHAEHKWARLIDALGARAAYEQQFEAFTEKDVLSFITLDRGYANSLFSCISQARNNLRTLREKLPSELWDVLNAFYLWLGDKQVDDILQESPNAFYRQIKERMAMFLGVGHSVMPRQNEWHFMESGRFLERAENTVRILHSVAGTLQEARDISTPYPNMLAVLKSVSGYQAFRRLYGDGVLVEPIMEFMIRNESFPRSVQFSFFALETHLKGIELDAKDHRLPHEKAIRQAGKVKAELACLEQDELGGEQVTALLEHLTVSCQKLGKTMAAAFFQLEGATA</sequence>
<dbReference type="Pfam" id="PF04168">
    <property type="entry name" value="Alpha-E"/>
    <property type="match status" value="1"/>
</dbReference>
<evidence type="ECO:0000313" key="3">
    <source>
        <dbReference type="Proteomes" id="UP000295636"/>
    </source>
</evidence>
<dbReference type="RefSeq" id="WP_133235422.1">
    <property type="nucleotide sequence ID" value="NZ_SMRT01000022.1"/>
</dbReference>
<accession>A0A4V2ZS73</accession>
<dbReference type="InterPro" id="IPR051680">
    <property type="entry name" value="ATP-dep_Glu-Cys_Ligase-2"/>
</dbReference>
<dbReference type="EMBL" id="SMRT01000022">
    <property type="protein sequence ID" value="TDF92134.1"/>
    <property type="molecule type" value="Genomic_DNA"/>
</dbReference>
<evidence type="ECO:0000313" key="2">
    <source>
        <dbReference type="EMBL" id="TDF92134.1"/>
    </source>
</evidence>
<evidence type="ECO:0000259" key="1">
    <source>
        <dbReference type="Pfam" id="PF04168"/>
    </source>
</evidence>
<protein>
    <submittedName>
        <fullName evidence="2">Alpha-E domain-containing protein</fullName>
    </submittedName>
</protein>
<gene>
    <name evidence="2" type="ORF">E1757_30525</name>
</gene>
<organism evidence="2 3">
    <name type="scientific">Paenibacillus piri</name>
    <dbReference type="NCBI Taxonomy" id="2547395"/>
    <lineage>
        <taxon>Bacteria</taxon>
        <taxon>Bacillati</taxon>
        <taxon>Bacillota</taxon>
        <taxon>Bacilli</taxon>
        <taxon>Bacillales</taxon>
        <taxon>Paenibacillaceae</taxon>
        <taxon>Paenibacillus</taxon>
    </lineage>
</organism>
<dbReference type="PANTHER" id="PTHR34595">
    <property type="entry name" value="BLR5612 PROTEIN"/>
    <property type="match status" value="1"/>
</dbReference>
<proteinExistence type="predicted"/>